<proteinExistence type="predicted"/>
<evidence type="ECO:0000313" key="1">
    <source>
        <dbReference type="Proteomes" id="UP000887574"/>
    </source>
</evidence>
<dbReference type="PANTHER" id="PTHR47163">
    <property type="entry name" value="DDE_TNP_IS1595 DOMAIN-CONTAINING PROTEIN"/>
    <property type="match status" value="1"/>
</dbReference>
<name>A0A915DC10_9BILA</name>
<protein>
    <submittedName>
        <fullName evidence="2">Transposase</fullName>
    </submittedName>
</protein>
<dbReference type="PANTHER" id="PTHR47163:SF2">
    <property type="entry name" value="SI:DKEY-17M8.2"/>
    <property type="match status" value="1"/>
</dbReference>
<sequence length="252" mass="28940">MKTNCLLFWIDSILFPRESIGGPGDVRPCNYLSSLSALSFLFVSIVADCWRAYDTLEELSFQLLRVNHSITFKTAEEEIPDCFPTHVRKAVHTNSIEASWAAVKRMIFRQPGSRTRRHLPGNLANDPFLKTIQLCVQMNLEYDSKHFDDAYQFNIDESSSEESEVEFTQHEYQSQYVVHSTSSVHSSSPFSVLCRDEVKLPFGKCKKDVPSCHYVEEDKFADDKCSVQFGDESIAVYKRNKSSLNQTYKLNF</sequence>
<dbReference type="WBParaSite" id="jg18283">
    <property type="protein sequence ID" value="jg18283"/>
    <property type="gene ID" value="jg18283"/>
</dbReference>
<dbReference type="AlphaFoldDB" id="A0A915DC10"/>
<dbReference type="InterPro" id="IPR053164">
    <property type="entry name" value="IS1016-like_transposase"/>
</dbReference>
<reference evidence="2" key="1">
    <citation type="submission" date="2022-11" db="UniProtKB">
        <authorList>
            <consortium name="WormBaseParasite"/>
        </authorList>
    </citation>
    <scope>IDENTIFICATION</scope>
</reference>
<evidence type="ECO:0000313" key="2">
    <source>
        <dbReference type="WBParaSite" id="jg18283"/>
    </source>
</evidence>
<accession>A0A915DC10</accession>
<dbReference type="Proteomes" id="UP000887574">
    <property type="component" value="Unplaced"/>
</dbReference>
<organism evidence="1 2">
    <name type="scientific">Ditylenchus dipsaci</name>
    <dbReference type="NCBI Taxonomy" id="166011"/>
    <lineage>
        <taxon>Eukaryota</taxon>
        <taxon>Metazoa</taxon>
        <taxon>Ecdysozoa</taxon>
        <taxon>Nematoda</taxon>
        <taxon>Chromadorea</taxon>
        <taxon>Rhabditida</taxon>
        <taxon>Tylenchina</taxon>
        <taxon>Tylenchomorpha</taxon>
        <taxon>Sphaerularioidea</taxon>
        <taxon>Anguinidae</taxon>
        <taxon>Anguininae</taxon>
        <taxon>Ditylenchus</taxon>
    </lineage>
</organism>
<keyword evidence="1" id="KW-1185">Reference proteome</keyword>